<dbReference type="Proteomes" id="UP001589568">
    <property type="component" value="Unassembled WGS sequence"/>
</dbReference>
<comment type="caution">
    <text evidence="1">The sequence shown here is derived from an EMBL/GenBank/DDBJ whole genome shotgun (WGS) entry which is preliminary data.</text>
</comment>
<keyword evidence="2" id="KW-1185">Reference proteome</keyword>
<gene>
    <name evidence="1" type="ORF">ACFFR3_34120</name>
</gene>
<dbReference type="EMBL" id="JBHMCF010000038">
    <property type="protein sequence ID" value="MFB9474559.1"/>
    <property type="molecule type" value="Genomic_DNA"/>
</dbReference>
<organism evidence="1 2">
    <name type="scientific">Nonomuraea salmonea</name>
    <dbReference type="NCBI Taxonomy" id="46181"/>
    <lineage>
        <taxon>Bacteria</taxon>
        <taxon>Bacillati</taxon>
        <taxon>Actinomycetota</taxon>
        <taxon>Actinomycetes</taxon>
        <taxon>Streptosporangiales</taxon>
        <taxon>Streptosporangiaceae</taxon>
        <taxon>Nonomuraea</taxon>
    </lineage>
</organism>
<proteinExistence type="predicted"/>
<reference evidence="1 2" key="1">
    <citation type="submission" date="2024-09" db="EMBL/GenBank/DDBJ databases">
        <authorList>
            <person name="Sun Q."/>
            <person name="Mori K."/>
        </authorList>
    </citation>
    <scope>NUCLEOTIDE SEQUENCE [LARGE SCALE GENOMIC DNA]</scope>
    <source>
        <strain evidence="1 2">JCM 3324</strain>
    </source>
</reference>
<evidence type="ECO:0000313" key="1">
    <source>
        <dbReference type="EMBL" id="MFB9474559.1"/>
    </source>
</evidence>
<sequence>MTASVLSRPDAQAKRERSTTITAWTMTDADVPAAWAADLVIEDPAEQTRPAFPTYCAA</sequence>
<evidence type="ECO:0000313" key="2">
    <source>
        <dbReference type="Proteomes" id="UP001589568"/>
    </source>
</evidence>
<dbReference type="RefSeq" id="WP_345392604.1">
    <property type="nucleotide sequence ID" value="NZ_BAAAXS010000001.1"/>
</dbReference>
<name>A0ABV5NW65_9ACTN</name>
<protein>
    <submittedName>
        <fullName evidence="1">Uncharacterized protein</fullName>
    </submittedName>
</protein>
<accession>A0ABV5NW65</accession>